<dbReference type="EMBL" id="JAPDHZ010000002">
    <property type="protein sequence ID" value="MDG0790648.1"/>
    <property type="molecule type" value="Genomic_DNA"/>
</dbReference>
<protein>
    <submittedName>
        <fullName evidence="2">Type 4a pilus biogenesis protein PilO</fullName>
    </submittedName>
</protein>
<keyword evidence="1" id="KW-0472">Membrane</keyword>
<evidence type="ECO:0000256" key="1">
    <source>
        <dbReference type="SAM" id="Phobius"/>
    </source>
</evidence>
<name>A0A9X4KEP7_9BACL</name>
<organism evidence="2 3">
    <name type="scientific">Cohnella ginsengisoli</name>
    <dbReference type="NCBI Taxonomy" id="425004"/>
    <lineage>
        <taxon>Bacteria</taxon>
        <taxon>Bacillati</taxon>
        <taxon>Bacillota</taxon>
        <taxon>Bacilli</taxon>
        <taxon>Bacillales</taxon>
        <taxon>Paenibacillaceae</taxon>
        <taxon>Cohnella</taxon>
    </lineage>
</organism>
<evidence type="ECO:0000313" key="2">
    <source>
        <dbReference type="EMBL" id="MDG0790648.1"/>
    </source>
</evidence>
<keyword evidence="3" id="KW-1185">Reference proteome</keyword>
<dbReference type="Proteomes" id="UP001153387">
    <property type="component" value="Unassembled WGS sequence"/>
</dbReference>
<dbReference type="AlphaFoldDB" id="A0A9X4KEP7"/>
<keyword evidence="1" id="KW-1133">Transmembrane helix</keyword>
<comment type="caution">
    <text evidence="2">The sequence shown here is derived from an EMBL/GenBank/DDBJ whole genome shotgun (WGS) entry which is preliminary data.</text>
</comment>
<feature type="transmembrane region" description="Helical" evidence="1">
    <location>
        <begin position="12"/>
        <end position="31"/>
    </location>
</feature>
<dbReference type="GO" id="GO:0043107">
    <property type="term" value="P:type IV pilus-dependent motility"/>
    <property type="evidence" value="ECO:0007669"/>
    <property type="project" value="InterPro"/>
</dbReference>
<dbReference type="GO" id="GO:0043683">
    <property type="term" value="P:type IV pilus assembly"/>
    <property type="evidence" value="ECO:0007669"/>
    <property type="project" value="InterPro"/>
</dbReference>
<sequence length="207" mass="22471">MTGLQTQLSKRSLGLIGVVLLFLLLLMFVVYKQMPLNTRLSEQSDQIASLRNQADVLSKKAAESSSADAEYSDASVQQALPLSDNTEQMLLDLKSVSQATGVALLNATFSASDSNQLQSVLGGEQTPYASVGELKTAVAIEGTYDRLLQWVGALQKLPRLVSVDNFAIAKPSAADMGKAMTLNVNFTAYFDPSYRNLVDEELLPYKK</sequence>
<dbReference type="InterPro" id="IPR014717">
    <property type="entry name" value="Transl_elong_EF1B/ribsomal_bS6"/>
</dbReference>
<dbReference type="InterPro" id="IPR007445">
    <property type="entry name" value="PilO"/>
</dbReference>
<reference evidence="2 3" key="1">
    <citation type="submission" date="2022-10" db="EMBL/GenBank/DDBJ databases">
        <title>Comparative genomic analysis of Cohnella hashimotonis sp. nov., isolated from the International Space Station.</title>
        <authorList>
            <person name="Simpson A."/>
            <person name="Venkateswaran K."/>
        </authorList>
    </citation>
    <scope>NUCLEOTIDE SEQUENCE [LARGE SCALE GENOMIC DNA]</scope>
    <source>
        <strain evidence="2 3">DSM 18997</strain>
    </source>
</reference>
<dbReference type="Gene3D" id="3.30.70.60">
    <property type="match status" value="1"/>
</dbReference>
<keyword evidence="1" id="KW-0812">Transmembrane</keyword>
<proteinExistence type="predicted"/>
<evidence type="ECO:0000313" key="3">
    <source>
        <dbReference type="Proteomes" id="UP001153387"/>
    </source>
</evidence>
<gene>
    <name evidence="2" type="ORF">OMP38_07105</name>
</gene>
<accession>A0A9X4KEP7</accession>
<dbReference type="RefSeq" id="WP_277564458.1">
    <property type="nucleotide sequence ID" value="NZ_JAPDHZ010000002.1"/>
</dbReference>
<dbReference type="Pfam" id="PF04350">
    <property type="entry name" value="PilO"/>
    <property type="match status" value="1"/>
</dbReference>